<dbReference type="Pfam" id="PF00653">
    <property type="entry name" value="BIR"/>
    <property type="match status" value="3"/>
</dbReference>
<dbReference type="GO" id="GO:0072557">
    <property type="term" value="C:IPAF inflammasome complex"/>
    <property type="evidence" value="ECO:0007669"/>
    <property type="project" value="TreeGrafter"/>
</dbReference>
<feature type="compositionally biased region" description="Low complexity" evidence="7">
    <location>
        <begin position="339"/>
        <end position="351"/>
    </location>
</feature>
<name>A0AAV7W934_PLEWA</name>
<evidence type="ECO:0000256" key="5">
    <source>
        <dbReference type="ARBA" id="ARBA00022833"/>
    </source>
</evidence>
<reference evidence="9" key="1">
    <citation type="journal article" date="2022" name="bioRxiv">
        <title>Sequencing and chromosome-scale assembly of the giantPleurodeles waltlgenome.</title>
        <authorList>
            <person name="Brown T."/>
            <person name="Elewa A."/>
            <person name="Iarovenko S."/>
            <person name="Subramanian E."/>
            <person name="Araus A.J."/>
            <person name="Petzold A."/>
            <person name="Susuki M."/>
            <person name="Suzuki K.-i.T."/>
            <person name="Hayashi T."/>
            <person name="Toyoda A."/>
            <person name="Oliveira C."/>
            <person name="Osipova E."/>
            <person name="Leigh N.D."/>
            <person name="Simon A."/>
            <person name="Yun M.H."/>
        </authorList>
    </citation>
    <scope>NUCLEOTIDE SEQUENCE</scope>
    <source>
        <strain evidence="9">20211129_DDA</strain>
        <tissue evidence="9">Liver</tissue>
    </source>
</reference>
<evidence type="ECO:0000313" key="10">
    <source>
        <dbReference type="Proteomes" id="UP001066276"/>
    </source>
</evidence>
<proteinExistence type="predicted"/>
<evidence type="ECO:0000256" key="6">
    <source>
        <dbReference type="ARBA" id="ARBA00022840"/>
    </source>
</evidence>
<dbReference type="Proteomes" id="UP001066276">
    <property type="component" value="Chromosome 1_2"/>
</dbReference>
<evidence type="ECO:0000256" key="1">
    <source>
        <dbReference type="ARBA" id="ARBA00022703"/>
    </source>
</evidence>
<keyword evidence="2" id="KW-0479">Metal-binding</keyword>
<comment type="caution">
    <text evidence="9">The sequence shown here is derived from an EMBL/GenBank/DDBJ whole genome shotgun (WGS) entry which is preliminary data.</text>
</comment>
<evidence type="ECO:0000256" key="7">
    <source>
        <dbReference type="SAM" id="MobiDB-lite"/>
    </source>
</evidence>
<dbReference type="PROSITE" id="PS50837">
    <property type="entry name" value="NACHT"/>
    <property type="match status" value="1"/>
</dbReference>
<dbReference type="InterPro" id="IPR032675">
    <property type="entry name" value="LRR_dom_sf"/>
</dbReference>
<dbReference type="SUPFAM" id="SSF57924">
    <property type="entry name" value="Inhibitor of apoptosis (IAP) repeat"/>
    <property type="match status" value="3"/>
</dbReference>
<evidence type="ECO:0000256" key="2">
    <source>
        <dbReference type="ARBA" id="ARBA00022723"/>
    </source>
</evidence>
<accession>A0AAV7W934</accession>
<feature type="region of interest" description="Disordered" evidence="7">
    <location>
        <begin position="326"/>
        <end position="367"/>
    </location>
</feature>
<evidence type="ECO:0000259" key="8">
    <source>
        <dbReference type="PROSITE" id="PS50837"/>
    </source>
</evidence>
<dbReference type="SMART" id="SM00238">
    <property type="entry name" value="BIR"/>
    <property type="match status" value="3"/>
</dbReference>
<dbReference type="Gene3D" id="1.10.1170.10">
    <property type="entry name" value="Inhibitor Of Apoptosis Protein (2mihbC-IAP-1), Chain A"/>
    <property type="match status" value="3"/>
</dbReference>
<dbReference type="PROSITE" id="PS50143">
    <property type="entry name" value="BIR_REPEAT_2"/>
    <property type="match status" value="3"/>
</dbReference>
<dbReference type="CDD" id="cd00022">
    <property type="entry name" value="BIR"/>
    <property type="match status" value="2"/>
</dbReference>
<dbReference type="Gene3D" id="3.40.50.300">
    <property type="entry name" value="P-loop containing nucleotide triphosphate hydrolases"/>
    <property type="match status" value="1"/>
</dbReference>
<dbReference type="InterPro" id="IPR040535">
    <property type="entry name" value="NLRC4_HD"/>
</dbReference>
<organism evidence="9 10">
    <name type="scientific">Pleurodeles waltl</name>
    <name type="common">Iberian ribbed newt</name>
    <dbReference type="NCBI Taxonomy" id="8319"/>
    <lineage>
        <taxon>Eukaryota</taxon>
        <taxon>Metazoa</taxon>
        <taxon>Chordata</taxon>
        <taxon>Craniata</taxon>
        <taxon>Vertebrata</taxon>
        <taxon>Euteleostomi</taxon>
        <taxon>Amphibia</taxon>
        <taxon>Batrachia</taxon>
        <taxon>Caudata</taxon>
        <taxon>Salamandroidea</taxon>
        <taxon>Salamandridae</taxon>
        <taxon>Pleurodelinae</taxon>
        <taxon>Pleurodeles</taxon>
    </lineage>
</organism>
<keyword evidence="4" id="KW-0547">Nucleotide-binding</keyword>
<dbReference type="SUPFAM" id="SSF52047">
    <property type="entry name" value="RNI-like"/>
    <property type="match status" value="1"/>
</dbReference>
<keyword evidence="10" id="KW-1185">Reference proteome</keyword>
<evidence type="ECO:0000256" key="4">
    <source>
        <dbReference type="ARBA" id="ARBA00022741"/>
    </source>
</evidence>
<dbReference type="InterPro" id="IPR007111">
    <property type="entry name" value="NACHT_NTPase"/>
</dbReference>
<keyword evidence="1" id="KW-0053">Apoptosis</keyword>
<dbReference type="GO" id="GO:0043027">
    <property type="term" value="F:cysteine-type endopeptidase inhibitor activity involved in apoptotic process"/>
    <property type="evidence" value="ECO:0007669"/>
    <property type="project" value="InterPro"/>
</dbReference>
<dbReference type="Pfam" id="PF22524">
    <property type="entry name" value="WHD_Nlrc4"/>
    <property type="match status" value="1"/>
</dbReference>
<dbReference type="InterPro" id="IPR027417">
    <property type="entry name" value="P-loop_NTPase"/>
</dbReference>
<dbReference type="Gene3D" id="3.80.10.10">
    <property type="entry name" value="Ribonuclease Inhibitor"/>
    <property type="match status" value="1"/>
</dbReference>
<keyword evidence="5" id="KW-0862">Zinc</keyword>
<dbReference type="GO" id="GO:0046872">
    <property type="term" value="F:metal ion binding"/>
    <property type="evidence" value="ECO:0007669"/>
    <property type="project" value="UniProtKB-KW"/>
</dbReference>
<evidence type="ECO:0000256" key="3">
    <source>
        <dbReference type="ARBA" id="ARBA00022737"/>
    </source>
</evidence>
<dbReference type="GO" id="GO:0016045">
    <property type="term" value="P:detection of bacterium"/>
    <property type="evidence" value="ECO:0007669"/>
    <property type="project" value="TreeGrafter"/>
</dbReference>
<keyword evidence="6" id="KW-0067">ATP-binding</keyword>
<feature type="compositionally biased region" description="Basic and acidic residues" evidence="7">
    <location>
        <begin position="353"/>
        <end position="367"/>
    </location>
</feature>
<dbReference type="GO" id="GO:0043066">
    <property type="term" value="P:negative regulation of apoptotic process"/>
    <property type="evidence" value="ECO:0007669"/>
    <property type="project" value="InterPro"/>
</dbReference>
<feature type="domain" description="NACHT" evidence="8">
    <location>
        <begin position="438"/>
        <end position="558"/>
    </location>
</feature>
<dbReference type="GO" id="GO:0006915">
    <property type="term" value="P:apoptotic process"/>
    <property type="evidence" value="ECO:0007669"/>
    <property type="project" value="UniProtKB-KW"/>
</dbReference>
<dbReference type="SUPFAM" id="SSF52540">
    <property type="entry name" value="P-loop containing nucleoside triphosphate hydrolases"/>
    <property type="match status" value="1"/>
</dbReference>
<dbReference type="GO" id="GO:0042742">
    <property type="term" value="P:defense response to bacterium"/>
    <property type="evidence" value="ECO:0007669"/>
    <property type="project" value="TreeGrafter"/>
</dbReference>
<dbReference type="Pfam" id="PF05729">
    <property type="entry name" value="NACHT"/>
    <property type="match status" value="1"/>
</dbReference>
<dbReference type="PROSITE" id="PS01282">
    <property type="entry name" value="BIR_REPEAT_1"/>
    <property type="match status" value="1"/>
</dbReference>
<dbReference type="GO" id="GO:0070269">
    <property type="term" value="P:pyroptotic inflammatory response"/>
    <property type="evidence" value="ECO:0007669"/>
    <property type="project" value="TreeGrafter"/>
</dbReference>
<dbReference type="PANTHER" id="PTHR46914:SF1">
    <property type="entry name" value="BACULOVIRAL IAP REPEAT-CONTAINING PROTEIN 1"/>
    <property type="match status" value="1"/>
</dbReference>
<evidence type="ECO:0000313" key="9">
    <source>
        <dbReference type="EMBL" id="KAJ1209063.1"/>
    </source>
</evidence>
<dbReference type="InterPro" id="IPR053882">
    <property type="entry name" value="Nlrc4-like_WHD"/>
</dbReference>
<dbReference type="EMBL" id="JANPWB010000002">
    <property type="protein sequence ID" value="KAJ1209063.1"/>
    <property type="molecule type" value="Genomic_DNA"/>
</dbReference>
<dbReference type="GO" id="GO:0005524">
    <property type="term" value="F:ATP binding"/>
    <property type="evidence" value="ECO:0007669"/>
    <property type="project" value="UniProtKB-KW"/>
</dbReference>
<dbReference type="InterPro" id="IPR001370">
    <property type="entry name" value="BIR_rpt"/>
</dbReference>
<keyword evidence="3" id="KW-0677">Repeat</keyword>
<gene>
    <name evidence="9" type="ORF">NDU88_004442</name>
</gene>
<dbReference type="Pfam" id="PF17889">
    <property type="entry name" value="NLRC4_HD"/>
    <property type="match status" value="1"/>
</dbReference>
<sequence length="1384" mass="157265">MASAGFFSTGLNDSIQCFYCGLVLCRHRIGSTPLSTHLKIHPSCDFIQGKEVGNIPKYEVRVQFQENNVPESVHIYIAVEQRLYSFKCWPFYAKTDPETLARAGFFFTGRKDTVQCFSCKGCLGNWEERDDPWKEHAKWFPECIFLRSEKTESEIEEYIQDYHGFKGVTGKDFISRQAERLLPRKTECSIPNIFEDQAVRLDSFKTWKQEGEVNADTYAYLGYYYTGSTISNLYQDEEIRLKSFRNWPEEAHADPAVLAKVGFFYRGESDFVICFSCGLGLCSFEKGDDPWMEHKKYHPNCKHLLSTMSKEDDGITLENQLTASPSEEIDSKMIGRNNDTGTSVTGTDSGGPCKDKKNTEATPPDTEHWSEVVQNLHGQLTRAYVNSSFSKISSFGDSTSLAIDLTSLFGDQVIVTKDTNYQRVKMLTFPEVLSELESITMIEGEPGSGKTALLRKIAILWASGDCPMLNRFRLVFYLSLSSTSRGQCLSDMISKELLKSTGALTEASLKEIIQRLKNQVLFLFDDYGERESIPEIIEEIVHKNHINKVCVFLAARSSCSGSVRKNANTVLNFLKFPLYSTVYLLKNLFSHNLKLVCAFSHELVASTTLQAAFNTPLSVVAHCASWVQYPETKIFRESNIFKSYLMYTTFKFPAERKKAKGVIALCGELALEGVFKSCFDFSDEDLAEAGVSGDDALRFGLLNKFTAQRLRPIYRFCNPSFQEFLAAFRMCELLESEEQGVLDKGFHYLRQIDTFQKIVGRYHFFLTYATCIPSRATHTILSHLINLMDDKAALETSAGDLEHLQHHPELADMEQILTMVMSQNFAPALRQIYLLDQLLYFALNASESHTDDSSVTTTILEFLKEKTLSFNLSSPFEHSKSTLRFIEKHPESLTLLSRIELILNDFIRTPVLDICAVKECFPKLEPQTIGSDYSMGFDLANEVLQSLKSLTEQTNRISQFLKNEVVIKDSFVRPFLSAQGYQVKLMKIEVGRQKPFSEGDCRNLEVLLRAARHIELHLCEASGFVESIKPSIEHFRDSFIKCYIQNSQLNNEEQNAILSMTSMESLVIHSKQDAHIPERILTELYKISCLKELSLELHEYCKMSSEILTNFNKHRNLEKLALSSAGFGEEASSKLIECLQTCKSLRVFHLECGWFYNFEELINALSNCENLEEIRLKRFFQHKEIIPLAAALPRFASLKVLDLGGVHVMIEDISQDFAHALGSLVHLEELGIPFGKGIKQVVTVIIQQLQRLPSLRILKFHGNLTDESVIQLANAAKDGCLVNLETLHCILCEEITESGWREFFQTLDNLPCLRELNVAKAAKHLIKAHATTMTAFVRCISRLPSITEVVTYGLLFDEEDVAMFNSMKERHPQAKNLTLFWKLM</sequence>
<protein>
    <recommendedName>
        <fullName evidence="8">NACHT domain-containing protein</fullName>
    </recommendedName>
</protein>
<dbReference type="InterPro" id="IPR028789">
    <property type="entry name" value="Naip"/>
</dbReference>
<dbReference type="PANTHER" id="PTHR46914">
    <property type="entry name" value="BACULOVIRAL IAP REPEAT-CONTAINING PROTEIN 1"/>
    <property type="match status" value="1"/>
</dbReference>